<proteinExistence type="predicted"/>
<comment type="caution">
    <text evidence="1">The sequence shown here is derived from an EMBL/GenBank/DDBJ whole genome shotgun (WGS) entry which is preliminary data.</text>
</comment>
<evidence type="ECO:0000313" key="2">
    <source>
        <dbReference type="Proteomes" id="UP000593560"/>
    </source>
</evidence>
<evidence type="ECO:0000313" key="1">
    <source>
        <dbReference type="EMBL" id="MBA0815906.1"/>
    </source>
</evidence>
<gene>
    <name evidence="1" type="ORF">Gohar_000627</name>
</gene>
<organism evidence="1 2">
    <name type="scientific">Gossypium harknessii</name>
    <dbReference type="NCBI Taxonomy" id="34285"/>
    <lineage>
        <taxon>Eukaryota</taxon>
        <taxon>Viridiplantae</taxon>
        <taxon>Streptophyta</taxon>
        <taxon>Embryophyta</taxon>
        <taxon>Tracheophyta</taxon>
        <taxon>Spermatophyta</taxon>
        <taxon>Magnoliopsida</taxon>
        <taxon>eudicotyledons</taxon>
        <taxon>Gunneridae</taxon>
        <taxon>Pentapetalae</taxon>
        <taxon>rosids</taxon>
        <taxon>malvids</taxon>
        <taxon>Malvales</taxon>
        <taxon>Malvaceae</taxon>
        <taxon>Malvoideae</taxon>
        <taxon>Gossypium</taxon>
    </lineage>
</organism>
<keyword evidence="2" id="KW-1185">Reference proteome</keyword>
<accession>A0A7J9I1A3</accession>
<dbReference type="AlphaFoldDB" id="A0A7J9I1A3"/>
<protein>
    <submittedName>
        <fullName evidence="1">Uncharacterized protein</fullName>
    </submittedName>
</protein>
<dbReference type="EMBL" id="JABFAD010000013">
    <property type="protein sequence ID" value="MBA0815906.1"/>
    <property type="molecule type" value="Genomic_DNA"/>
</dbReference>
<sequence length="142" mass="15935">MVGTCELIDEVEDSIVWIHDKGRVFSVKKLSQLLVMMEWKLLNSRLIEFGIHDDCIFSEVDWWGQPKDSKSGKKLERDSDCVWDTPPTGWLKFNVAGVVLEEVVGCRGVLRDEKGVVFALFCGKCGVCGVEQVVVMVIKVAT</sequence>
<name>A0A7J9I1A3_9ROSI</name>
<dbReference type="Proteomes" id="UP000593560">
    <property type="component" value="Unassembled WGS sequence"/>
</dbReference>
<reference evidence="1 2" key="1">
    <citation type="journal article" date="2019" name="Genome Biol. Evol.">
        <title>Insights into the evolution of the New World diploid cottons (Gossypium, subgenus Houzingenia) based on genome sequencing.</title>
        <authorList>
            <person name="Grover C.E."/>
            <person name="Arick M.A. 2nd"/>
            <person name="Thrash A."/>
            <person name="Conover J.L."/>
            <person name="Sanders W.S."/>
            <person name="Peterson D.G."/>
            <person name="Frelichowski J.E."/>
            <person name="Scheffler J.A."/>
            <person name="Scheffler B.E."/>
            <person name="Wendel J.F."/>
        </authorList>
    </citation>
    <scope>NUCLEOTIDE SEQUENCE [LARGE SCALE GENOMIC DNA]</scope>
    <source>
        <strain evidence="1">0</strain>
        <tissue evidence="1">Leaf</tissue>
    </source>
</reference>